<evidence type="ECO:0000256" key="1">
    <source>
        <dbReference type="SAM" id="Phobius"/>
    </source>
</evidence>
<evidence type="ECO:0000313" key="3">
    <source>
        <dbReference type="Proteomes" id="UP001273350"/>
    </source>
</evidence>
<dbReference type="Proteomes" id="UP001273350">
    <property type="component" value="Unassembled WGS sequence"/>
</dbReference>
<reference evidence="2 3" key="1">
    <citation type="submission" date="2023-11" db="EMBL/GenBank/DDBJ databases">
        <title>Unpublished Manusciprt.</title>
        <authorList>
            <person name="Saticioglu I.B."/>
            <person name="Ay H."/>
            <person name="Ajmi N."/>
            <person name="Altun S."/>
            <person name="Duman M."/>
        </authorList>
    </citation>
    <scope>NUCLEOTIDE SEQUENCE [LARGE SCALE GENOMIC DNA]</scope>
    <source>
        <strain evidence="2 3">Fl-318</strain>
    </source>
</reference>
<keyword evidence="1" id="KW-1133">Transmembrane helix</keyword>
<keyword evidence="1" id="KW-0812">Transmembrane</keyword>
<accession>A0ABU4RIL2</accession>
<protein>
    <submittedName>
        <fullName evidence="2">Uncharacterized protein</fullName>
    </submittedName>
</protein>
<dbReference type="RefSeq" id="WP_230002871.1">
    <property type="nucleotide sequence ID" value="NZ_CP087134.1"/>
</dbReference>
<keyword evidence="1" id="KW-0472">Membrane</keyword>
<name>A0ABU4RIL2_9FLAO</name>
<feature type="transmembrane region" description="Helical" evidence="1">
    <location>
        <begin position="35"/>
        <end position="57"/>
    </location>
</feature>
<proteinExistence type="predicted"/>
<comment type="caution">
    <text evidence="2">The sequence shown here is derived from an EMBL/GenBank/DDBJ whole genome shotgun (WGS) entry which is preliminary data.</text>
</comment>
<organism evidence="2 3">
    <name type="scientific">Flavobacterium cupriresistens</name>
    <dbReference type="NCBI Taxonomy" id="2893885"/>
    <lineage>
        <taxon>Bacteria</taxon>
        <taxon>Pseudomonadati</taxon>
        <taxon>Bacteroidota</taxon>
        <taxon>Flavobacteriia</taxon>
        <taxon>Flavobacteriales</taxon>
        <taxon>Flavobacteriaceae</taxon>
        <taxon>Flavobacterium</taxon>
    </lineage>
</organism>
<sequence length="65" mass="7713">MKWFIYTLLISGLGLLTYGFIYPTEYFLHIYIHNTSYMISYVYFALIVLIIGSTFYIGKIKNKQN</sequence>
<gene>
    <name evidence="2" type="ORF">SGQ83_17990</name>
</gene>
<keyword evidence="3" id="KW-1185">Reference proteome</keyword>
<dbReference type="EMBL" id="JAWXVI010000009">
    <property type="protein sequence ID" value="MDX6191250.1"/>
    <property type="molecule type" value="Genomic_DNA"/>
</dbReference>
<evidence type="ECO:0000313" key="2">
    <source>
        <dbReference type="EMBL" id="MDX6191250.1"/>
    </source>
</evidence>